<dbReference type="EMBL" id="CP051481">
    <property type="protein sequence ID" value="QJG66828.1"/>
    <property type="molecule type" value="Genomic_DNA"/>
</dbReference>
<organism evidence="5 6">
    <name type="scientific">Mycoplasma phocoenae</name>
    <dbReference type="NCBI Taxonomy" id="754517"/>
    <lineage>
        <taxon>Bacteria</taxon>
        <taxon>Bacillati</taxon>
        <taxon>Mycoplasmatota</taxon>
        <taxon>Mollicutes</taxon>
        <taxon>Mycoplasmataceae</taxon>
        <taxon>Mycoplasma</taxon>
    </lineage>
</organism>
<evidence type="ECO:0000256" key="2">
    <source>
        <dbReference type="ARBA" id="ARBA00022683"/>
    </source>
</evidence>
<sequence length="118" mass="13585">MTGKNKFKYYFLLISTFGLIKLRWKKYRQTEVKNKLTVKEQIDFDINELIQFLGGKDNITNTIATYSKIKISFKDKSLIQSKKIQTLNGVSGMVLQSQSITLVVGNNAKYIEQLLKEA</sequence>
<evidence type="ECO:0000259" key="4">
    <source>
        <dbReference type="PROSITE" id="PS51098"/>
    </source>
</evidence>
<dbReference type="GO" id="GO:0009401">
    <property type="term" value="P:phosphoenolpyruvate-dependent sugar phosphotransferase system"/>
    <property type="evidence" value="ECO:0007669"/>
    <property type="project" value="UniProtKB-KW"/>
</dbReference>
<dbReference type="Gene3D" id="3.30.1360.60">
    <property type="entry name" value="Glucose permease domain IIB"/>
    <property type="match status" value="1"/>
</dbReference>
<dbReference type="Proteomes" id="UP000501060">
    <property type="component" value="Chromosome"/>
</dbReference>
<dbReference type="InterPro" id="IPR036878">
    <property type="entry name" value="Glu_permease_IIB"/>
</dbReference>
<dbReference type="AlphaFoldDB" id="A0A858U7S7"/>
<evidence type="ECO:0000313" key="6">
    <source>
        <dbReference type="Proteomes" id="UP000501060"/>
    </source>
</evidence>
<reference evidence="5 6" key="1">
    <citation type="submission" date="2020-04" db="EMBL/GenBank/DDBJ databases">
        <title>Novel Mycoplasma species detected in Phocoena phocoena (harbor porpoise) from the USA.</title>
        <authorList>
            <person name="Volokhov D.V."/>
        </authorList>
    </citation>
    <scope>NUCLEOTIDE SEQUENCE [LARGE SCALE GENOMIC DNA]</scope>
    <source>
        <strain evidence="5 6">Phocoena C-264-GEN</strain>
    </source>
</reference>
<dbReference type="InterPro" id="IPR001996">
    <property type="entry name" value="PTS_IIB_1"/>
</dbReference>
<evidence type="ECO:0000256" key="1">
    <source>
        <dbReference type="ARBA" id="ARBA00022679"/>
    </source>
</evidence>
<keyword evidence="5" id="KW-0762">Sugar transport</keyword>
<comment type="caution">
    <text evidence="3">Lacks conserved residue(s) required for the propagation of feature annotation.</text>
</comment>
<keyword evidence="1" id="KW-0808">Transferase</keyword>
<feature type="domain" description="PTS EIIB type-1" evidence="4">
    <location>
        <begin position="43"/>
        <end position="118"/>
    </location>
</feature>
<dbReference type="KEGG" id="mphe:HGG69_00570"/>
<proteinExistence type="predicted"/>
<evidence type="ECO:0000313" key="5">
    <source>
        <dbReference type="EMBL" id="QJG66828.1"/>
    </source>
</evidence>
<keyword evidence="2" id="KW-0598">Phosphotransferase system</keyword>
<protein>
    <submittedName>
        <fullName evidence="5">PTS glucose transporter subunit IIB</fullName>
    </submittedName>
</protein>
<evidence type="ECO:0000256" key="3">
    <source>
        <dbReference type="PROSITE-ProRule" id="PRU00421"/>
    </source>
</evidence>
<keyword evidence="6" id="KW-1185">Reference proteome</keyword>
<dbReference type="SUPFAM" id="SSF55604">
    <property type="entry name" value="Glucose permease domain IIB"/>
    <property type="match status" value="1"/>
</dbReference>
<accession>A0A858U7S7</accession>
<keyword evidence="5" id="KW-0813">Transport</keyword>
<dbReference type="PROSITE" id="PS51098">
    <property type="entry name" value="PTS_EIIB_TYPE_1"/>
    <property type="match status" value="1"/>
</dbReference>
<name>A0A858U7S7_9MOLU</name>
<gene>
    <name evidence="5" type="ORF">HGG69_00570</name>
</gene>
<dbReference type="RefSeq" id="WP_169604879.1">
    <property type="nucleotide sequence ID" value="NZ_CP051481.1"/>
</dbReference>
<dbReference type="GO" id="GO:0008982">
    <property type="term" value="F:protein-N(PI)-phosphohistidine-sugar phosphotransferase activity"/>
    <property type="evidence" value="ECO:0007669"/>
    <property type="project" value="InterPro"/>
</dbReference>